<evidence type="ECO:0000256" key="1">
    <source>
        <dbReference type="SAM" id="SignalP"/>
    </source>
</evidence>
<dbReference type="AlphaFoldDB" id="A0A5P9S3N8"/>
<evidence type="ECO:0008006" key="3">
    <source>
        <dbReference type="Google" id="ProtNLM"/>
    </source>
</evidence>
<sequence>MTFPATGNVSLPRRKVFLFLLLLLPLQKNRSCTPGCFGSSAIGSFDSSAIGCFDSSALLKWHFQLMEMILYYPKGEYFCSSCCYCLCRIPAAVLLAALILLLY</sequence>
<evidence type="ECO:0000313" key="2">
    <source>
        <dbReference type="EMBL" id="QFV20517.1"/>
    </source>
</evidence>
<reference evidence="2" key="1">
    <citation type="journal article" date="2019" name="Transbound. Emerg. Dis.">
        <title>In silico identification of immunotherapeutic and diagnostic targets in the glycosylphosphatidylinositol metabolism of the coccidian Sarcocystis aucheniae.</title>
        <authorList>
            <person name="Decker C."/>
            <person name="Wieser S.N."/>
            <person name="Soria M."/>
            <person name="de Alba P."/>
            <person name="Florin-Christensen M."/>
            <person name="Schnittger L."/>
        </authorList>
    </citation>
    <scope>NUCLEOTIDE SEQUENCE</scope>
    <source>
        <strain evidence="2">T1</strain>
    </source>
</reference>
<accession>A0A5P9S3N8</accession>
<protein>
    <recommendedName>
        <fullName evidence="3">Secreted protein</fullName>
    </recommendedName>
</protein>
<feature type="signal peptide" evidence="1">
    <location>
        <begin position="1"/>
        <end position="31"/>
    </location>
</feature>
<organism evidence="2">
    <name type="scientific">Sarcocystis aucheniae</name>
    <dbReference type="NCBI Taxonomy" id="65407"/>
    <lineage>
        <taxon>Eukaryota</taxon>
        <taxon>Sar</taxon>
        <taxon>Alveolata</taxon>
        <taxon>Apicomplexa</taxon>
        <taxon>Conoidasida</taxon>
        <taxon>Coccidia</taxon>
        <taxon>Eucoccidiorida</taxon>
        <taxon>Eimeriorina</taxon>
        <taxon>Sarcocystidae</taxon>
        <taxon>Sarcocystis</taxon>
    </lineage>
</organism>
<proteinExistence type="evidence at transcript level"/>
<feature type="chain" id="PRO_5024318635" description="Secreted protein" evidence="1">
    <location>
        <begin position="32"/>
        <end position="103"/>
    </location>
</feature>
<dbReference type="EMBL" id="MK825583">
    <property type="protein sequence ID" value="QFV20517.1"/>
    <property type="molecule type" value="mRNA"/>
</dbReference>
<name>A0A5P9S3N8_9APIC</name>
<keyword evidence="1" id="KW-0732">Signal</keyword>